<evidence type="ECO:0000256" key="1">
    <source>
        <dbReference type="ARBA" id="ARBA00005352"/>
    </source>
</evidence>
<feature type="region of interest" description="Disordered" evidence="2">
    <location>
        <begin position="635"/>
        <end position="662"/>
    </location>
</feature>
<evidence type="ECO:0000313" key="4">
    <source>
        <dbReference type="EMBL" id="CED82821.1"/>
    </source>
</evidence>
<feature type="compositionally biased region" description="Basic and acidic residues" evidence="2">
    <location>
        <begin position="492"/>
        <end position="509"/>
    </location>
</feature>
<dbReference type="EMBL" id="LN483142">
    <property type="protein sequence ID" value="CED82821.1"/>
    <property type="molecule type" value="Genomic_DNA"/>
</dbReference>
<dbReference type="InterPro" id="IPR043987">
    <property type="entry name" value="CCZ1/INTU/HSP4_longin_1"/>
</dbReference>
<dbReference type="PANTHER" id="PTHR13056:SF0">
    <property type="entry name" value="VACUOLAR FUSION PROTEIN CCZ1 HOMOLOG-RELATED"/>
    <property type="match status" value="1"/>
</dbReference>
<organism evidence="4">
    <name type="scientific">Phaffia rhodozyma</name>
    <name type="common">Yeast</name>
    <name type="synonym">Xanthophyllomyces dendrorhous</name>
    <dbReference type="NCBI Taxonomy" id="264483"/>
    <lineage>
        <taxon>Eukaryota</taxon>
        <taxon>Fungi</taxon>
        <taxon>Dikarya</taxon>
        <taxon>Basidiomycota</taxon>
        <taxon>Agaricomycotina</taxon>
        <taxon>Tremellomycetes</taxon>
        <taxon>Cystofilobasidiales</taxon>
        <taxon>Mrakiaceae</taxon>
        <taxon>Phaffia</taxon>
    </lineage>
</organism>
<feature type="region of interest" description="Disordered" evidence="2">
    <location>
        <begin position="388"/>
        <end position="454"/>
    </location>
</feature>
<feature type="compositionally biased region" description="Basic and acidic residues" evidence="2">
    <location>
        <begin position="409"/>
        <end position="437"/>
    </location>
</feature>
<feature type="region of interest" description="Disordered" evidence="2">
    <location>
        <begin position="476"/>
        <end position="509"/>
    </location>
</feature>
<evidence type="ECO:0000259" key="3">
    <source>
        <dbReference type="Pfam" id="PF19031"/>
    </source>
</evidence>
<dbReference type="GO" id="GO:0035658">
    <property type="term" value="C:Mon1-Ccz1 complex"/>
    <property type="evidence" value="ECO:0007669"/>
    <property type="project" value="InterPro"/>
</dbReference>
<dbReference type="InterPro" id="IPR013176">
    <property type="entry name" value="Ccz1"/>
</dbReference>
<dbReference type="PANTHER" id="PTHR13056">
    <property type="entry name" value="VACUOLAR FUSION PROTEIN CCZ1 HOMOLOG-RELATED"/>
    <property type="match status" value="1"/>
</dbReference>
<feature type="region of interest" description="Disordered" evidence="2">
    <location>
        <begin position="290"/>
        <end position="372"/>
    </location>
</feature>
<feature type="compositionally biased region" description="Polar residues" evidence="2">
    <location>
        <begin position="594"/>
        <end position="612"/>
    </location>
</feature>
<reference evidence="4" key="1">
    <citation type="submission" date="2014-08" db="EMBL/GenBank/DDBJ databases">
        <authorList>
            <person name="Sharma Rahul"/>
            <person name="Thines Marco"/>
        </authorList>
    </citation>
    <scope>NUCLEOTIDE SEQUENCE</scope>
</reference>
<feature type="compositionally biased region" description="Basic and acidic residues" evidence="2">
    <location>
        <begin position="725"/>
        <end position="741"/>
    </location>
</feature>
<dbReference type="GO" id="GO:0016192">
    <property type="term" value="P:vesicle-mediated transport"/>
    <property type="evidence" value="ECO:0007669"/>
    <property type="project" value="InterPro"/>
</dbReference>
<feature type="compositionally biased region" description="Low complexity" evidence="2">
    <location>
        <begin position="700"/>
        <end position="709"/>
    </location>
</feature>
<feature type="compositionally biased region" description="Acidic residues" evidence="2">
    <location>
        <begin position="481"/>
        <end position="491"/>
    </location>
</feature>
<name>A0A0F7SN83_PHARH</name>
<comment type="similarity">
    <text evidence="1">Belongs to the CCZ1 family.</text>
</comment>
<dbReference type="AlphaFoldDB" id="A0A0F7SN83"/>
<feature type="domain" description="CCZ1/INTU/HSP4 first Longin" evidence="3">
    <location>
        <begin position="32"/>
        <end position="149"/>
    </location>
</feature>
<sequence>MSPSAITRLSYLLIYAIPSPEEERAARDAFADEDSQEASQVLFYYSTRNVQTRDKMLRHLGLAKGLENFVSMFDVSTEPTLITSIKSSLVTVSPEPGYYIHANVTLDSSSSSSLKSKNPADAAAPKDIPARVIESYLLQTYETFKLLNGPITALDSLYGRKETERKIEQFWTTSLSTWEFELEAGTAFYLENFLGSPLPPLSSHPPSQSSSSSPCSILLSRSHIHRRDHPVPFPPSLIHTLLNYLPPAPRANPITTNNKSKSAIYETRKSFPLDWGAKTLMHGIGIHTWRSTTPTETSSTSKNISSPTEDTKETAPRSKHSSSRSSLGGLGGIGAFFLPKDHSTQQQNQQQEIDKRRTRSTGAGSGSEKAKDGWKWLLGESLGSAIGIGGSTTPSSSSKVAAASSKTNEAAEAKDTVESEPQGEHIHADVDVNKEREDDVDPRQIPLPGSPQMVESAKEIKIDLLSEAMETVLPVPSVTESSEEVEDENQADETKIAEGEEKQDKETVEEELVWRDLKVWLDRDENGTEEHIEGEGEKEGPRESDLKFTIITFPDQKTLPILYAYFPFDPSVPALTPSSFPVPIPTRSHIMKSYHSSRQSPRAHGQSNSASANLVGLTSGDHGVWRTDKSEAACMEDEDGADDGGPAASATATKDGKVKKDARERSLLRSLEILRSDEMIQETIARTTFSSSWLISRIIPSSSSSPSDSDGPGTHANDVAMPVSRKKDFAENRKSTNRRELVGSVEGKGITLGDLDNHLAT</sequence>
<feature type="region of interest" description="Disordered" evidence="2">
    <location>
        <begin position="592"/>
        <end position="622"/>
    </location>
</feature>
<proteinExistence type="inferred from homology"/>
<evidence type="ECO:0000256" key="2">
    <source>
        <dbReference type="SAM" id="MobiDB-lite"/>
    </source>
</evidence>
<feature type="region of interest" description="Disordered" evidence="2">
    <location>
        <begin position="700"/>
        <end position="742"/>
    </location>
</feature>
<dbReference type="Pfam" id="PF19031">
    <property type="entry name" value="Intu_longin_1"/>
    <property type="match status" value="1"/>
</dbReference>
<protein>
    <recommendedName>
        <fullName evidence="3">CCZ1/INTU/HSP4 first Longin domain-containing protein</fullName>
    </recommendedName>
</protein>
<feature type="compositionally biased region" description="Low complexity" evidence="2">
    <location>
        <begin position="388"/>
        <end position="406"/>
    </location>
</feature>
<accession>A0A0F7SN83</accession>
<feature type="compositionally biased region" description="Low complexity" evidence="2">
    <location>
        <begin position="290"/>
        <end position="301"/>
    </location>
</feature>